<evidence type="ECO:0000313" key="5">
    <source>
        <dbReference type="EMBL" id="CAB5071909.1"/>
    </source>
</evidence>
<evidence type="ECO:0000259" key="1">
    <source>
        <dbReference type="Pfam" id="PF12867"/>
    </source>
</evidence>
<sequence length="151" mass="16782">MQLIESIDQYRQATDLFIVTASGLTASDLDAPRENGWTARQVIHHVADSEAQSYARLRRLIAEPGTVIQGYDEALWGENATLGYQELPIENSLAVFAAVRASSLEILKRLSVSQLQNSGVHSESGEYTLEKWLATYIKHPIEHAQQMKSGI</sequence>
<dbReference type="SUPFAM" id="SSF109854">
    <property type="entry name" value="DinB/YfiT-like putative metalloenzymes"/>
    <property type="match status" value="1"/>
</dbReference>
<dbReference type="AlphaFoldDB" id="A0A6J7SRC5"/>
<dbReference type="EMBL" id="CAFBRA010000008">
    <property type="protein sequence ID" value="CAB5071909.1"/>
    <property type="molecule type" value="Genomic_DNA"/>
</dbReference>
<dbReference type="EMBL" id="CAEZYI010000005">
    <property type="protein sequence ID" value="CAB4712944.1"/>
    <property type="molecule type" value="Genomic_DNA"/>
</dbReference>
<dbReference type="EMBL" id="CAFBQC010000081">
    <property type="protein sequence ID" value="CAB5043563.1"/>
    <property type="molecule type" value="Genomic_DNA"/>
</dbReference>
<dbReference type="EMBL" id="CAFAAA010000010">
    <property type="protein sequence ID" value="CAB4777737.1"/>
    <property type="molecule type" value="Genomic_DNA"/>
</dbReference>
<dbReference type="InterPro" id="IPR034660">
    <property type="entry name" value="DinB/YfiT-like"/>
</dbReference>
<gene>
    <name evidence="2" type="ORF">UFOPK2662_00213</name>
    <name evidence="3" type="ORF">UFOPK2942_00506</name>
    <name evidence="4" type="ORF">UFOPK4242_01187</name>
    <name evidence="5" type="ORF">UFOPK4382_00228</name>
</gene>
<dbReference type="InterPro" id="IPR024775">
    <property type="entry name" value="DinB-like"/>
</dbReference>
<feature type="domain" description="DinB-like" evidence="1">
    <location>
        <begin position="9"/>
        <end position="147"/>
    </location>
</feature>
<reference evidence="4" key="1">
    <citation type="submission" date="2020-05" db="EMBL/GenBank/DDBJ databases">
        <authorList>
            <person name="Chiriac C."/>
            <person name="Salcher M."/>
            <person name="Ghai R."/>
            <person name="Kavagutti S V."/>
        </authorList>
    </citation>
    <scope>NUCLEOTIDE SEQUENCE</scope>
</reference>
<proteinExistence type="predicted"/>
<evidence type="ECO:0000313" key="3">
    <source>
        <dbReference type="EMBL" id="CAB4777737.1"/>
    </source>
</evidence>
<accession>A0A6J7SRC5</accession>
<evidence type="ECO:0000313" key="2">
    <source>
        <dbReference type="EMBL" id="CAB4712944.1"/>
    </source>
</evidence>
<protein>
    <submittedName>
        <fullName evidence="4">Unannotated protein</fullName>
    </submittedName>
</protein>
<dbReference type="Pfam" id="PF12867">
    <property type="entry name" value="DinB_2"/>
    <property type="match status" value="1"/>
</dbReference>
<organism evidence="4">
    <name type="scientific">freshwater metagenome</name>
    <dbReference type="NCBI Taxonomy" id="449393"/>
    <lineage>
        <taxon>unclassified sequences</taxon>
        <taxon>metagenomes</taxon>
        <taxon>ecological metagenomes</taxon>
    </lineage>
</organism>
<name>A0A6J7SRC5_9ZZZZ</name>
<dbReference type="Gene3D" id="1.20.120.450">
    <property type="entry name" value="dinb family like domain"/>
    <property type="match status" value="1"/>
</dbReference>
<evidence type="ECO:0000313" key="4">
    <source>
        <dbReference type="EMBL" id="CAB5043563.1"/>
    </source>
</evidence>